<feature type="transmembrane region" description="Helical" evidence="1">
    <location>
        <begin position="44"/>
        <end position="63"/>
    </location>
</feature>
<feature type="transmembrane region" description="Helical" evidence="1">
    <location>
        <begin position="95"/>
        <end position="116"/>
    </location>
</feature>
<dbReference type="GeneID" id="78380815"/>
<dbReference type="Proteomes" id="UP000254304">
    <property type="component" value="Unassembled WGS sequence"/>
</dbReference>
<keyword evidence="1" id="KW-0812">Transmembrane</keyword>
<organism evidence="2 3">
    <name type="scientific">Ewingella americana</name>
    <dbReference type="NCBI Taxonomy" id="41202"/>
    <lineage>
        <taxon>Bacteria</taxon>
        <taxon>Pseudomonadati</taxon>
        <taxon>Pseudomonadota</taxon>
        <taxon>Gammaproteobacteria</taxon>
        <taxon>Enterobacterales</taxon>
        <taxon>Yersiniaceae</taxon>
        <taxon>Ewingella</taxon>
    </lineage>
</organism>
<feature type="transmembrane region" description="Helical" evidence="1">
    <location>
        <begin position="18"/>
        <end position="38"/>
    </location>
</feature>
<name>A0A377N9Q0_9GAMM</name>
<dbReference type="RefSeq" id="WP_034791930.1">
    <property type="nucleotide sequence ID" value="NZ_VXKG01000001.1"/>
</dbReference>
<accession>A0A377N9Q0</accession>
<dbReference type="EMBL" id="UGGO01000001">
    <property type="protein sequence ID" value="STQ43733.1"/>
    <property type="molecule type" value="Genomic_DNA"/>
</dbReference>
<evidence type="ECO:0000256" key="1">
    <source>
        <dbReference type="SAM" id="Phobius"/>
    </source>
</evidence>
<evidence type="ECO:0000313" key="2">
    <source>
        <dbReference type="EMBL" id="STQ43733.1"/>
    </source>
</evidence>
<protein>
    <submittedName>
        <fullName evidence="2">Uncharacterized protein</fullName>
    </submittedName>
</protein>
<dbReference type="AlphaFoldDB" id="A0A377N9Q0"/>
<reference evidence="2 3" key="1">
    <citation type="submission" date="2018-06" db="EMBL/GenBank/DDBJ databases">
        <authorList>
            <consortium name="Pathogen Informatics"/>
            <person name="Doyle S."/>
        </authorList>
    </citation>
    <scope>NUCLEOTIDE SEQUENCE [LARGE SCALE GENOMIC DNA]</scope>
    <source>
        <strain evidence="2 3">NCTC12157</strain>
    </source>
</reference>
<keyword evidence="1" id="KW-0472">Membrane</keyword>
<proteinExistence type="predicted"/>
<gene>
    <name evidence="2" type="ORF">NCTC12157_01432</name>
</gene>
<feature type="transmembrane region" description="Helical" evidence="1">
    <location>
        <begin position="128"/>
        <end position="151"/>
    </location>
</feature>
<sequence>MTDTAKIEKDINRFVKNAWGAAILSAAINLGFTLYFWSGLGHGLLANIYSIGYTLAAVALAYGIYRRSRICAVAMLLLFLFVKALNISAHNTGSTIIVTMFILMFCGGVVGTFFHHQNINSKNIVSKHMTLTTVVCVLVSLGVMFGMGALLTKSADQAWAAFEAQSQAEISKLSLPVRMDYYTVLKSVEINNKKLIYTHGVENIDFNEVDFSALDKNNRAIFIKGFCATPMVQQYGLTVDYVYNQGLSEKTLSYDKTDCPTE</sequence>
<evidence type="ECO:0000313" key="3">
    <source>
        <dbReference type="Proteomes" id="UP000254304"/>
    </source>
</evidence>
<keyword evidence="1" id="KW-1133">Transmembrane helix</keyword>